<keyword evidence="4 5" id="KW-0472">Membrane</keyword>
<name>W5L8N5_ASTMX</name>
<dbReference type="Ensembl" id="ENSAMXT00000016197.2">
    <property type="protein sequence ID" value="ENSAMXP00000016197.2"/>
    <property type="gene ID" value="ENSAMXG00000015742.2"/>
</dbReference>
<reference evidence="7" key="4">
    <citation type="submission" date="2025-09" db="UniProtKB">
        <authorList>
            <consortium name="Ensembl"/>
        </authorList>
    </citation>
    <scope>IDENTIFICATION</scope>
</reference>
<dbReference type="InterPro" id="IPR006052">
    <property type="entry name" value="TNF_dom"/>
</dbReference>
<dbReference type="GO" id="GO:0006955">
    <property type="term" value="P:immune response"/>
    <property type="evidence" value="ECO:0007669"/>
    <property type="project" value="InterPro"/>
</dbReference>
<dbReference type="PROSITE" id="PS00251">
    <property type="entry name" value="THD_1"/>
    <property type="match status" value="1"/>
</dbReference>
<feature type="domain" description="THD" evidence="6">
    <location>
        <begin position="138"/>
        <end position="279"/>
    </location>
</feature>
<evidence type="ECO:0000256" key="3">
    <source>
        <dbReference type="ARBA" id="ARBA00022514"/>
    </source>
</evidence>
<proteinExistence type="inferred from homology"/>
<dbReference type="InParanoid" id="W5L8N5"/>
<comment type="similarity">
    <text evidence="2">Belongs to the tumor necrosis factor family.</text>
</comment>
<dbReference type="eggNOG" id="ENOG502RZ4W">
    <property type="taxonomic scope" value="Eukaryota"/>
</dbReference>
<comment type="subcellular location">
    <subcellularLocation>
        <location evidence="1">Membrane</location>
    </subcellularLocation>
</comment>
<organism evidence="7 8">
    <name type="scientific">Astyanax mexicanus</name>
    <name type="common">Blind cave fish</name>
    <name type="synonym">Astyanax fasciatus mexicanus</name>
    <dbReference type="NCBI Taxonomy" id="7994"/>
    <lineage>
        <taxon>Eukaryota</taxon>
        <taxon>Metazoa</taxon>
        <taxon>Chordata</taxon>
        <taxon>Craniata</taxon>
        <taxon>Vertebrata</taxon>
        <taxon>Euteleostomi</taxon>
        <taxon>Actinopterygii</taxon>
        <taxon>Neopterygii</taxon>
        <taxon>Teleostei</taxon>
        <taxon>Ostariophysi</taxon>
        <taxon>Characiformes</taxon>
        <taxon>Characoidei</taxon>
        <taxon>Acestrorhamphidae</taxon>
        <taxon>Acestrorhamphinae</taxon>
        <taxon>Astyanax</taxon>
    </lineage>
</organism>
<dbReference type="GO" id="GO:0005125">
    <property type="term" value="F:cytokine activity"/>
    <property type="evidence" value="ECO:0007669"/>
    <property type="project" value="UniProtKB-KW"/>
</dbReference>
<dbReference type="GeneTree" id="ENSGT01060000248544"/>
<dbReference type="SUPFAM" id="SSF49842">
    <property type="entry name" value="TNF-like"/>
    <property type="match status" value="1"/>
</dbReference>
<dbReference type="PANTHER" id="PTHR11471:SF34">
    <property type="entry name" value="TUMOR NECROSIS FACTOR LIGAND SUPERFAMILY MEMBER 14"/>
    <property type="match status" value="1"/>
</dbReference>
<dbReference type="Gene3D" id="2.60.120.40">
    <property type="match status" value="1"/>
</dbReference>
<dbReference type="Bgee" id="ENSAMXG00000015742">
    <property type="expression patterns" value="Expressed in mesonephros and 10 other cell types or tissues"/>
</dbReference>
<dbReference type="Proteomes" id="UP000018467">
    <property type="component" value="Unassembled WGS sequence"/>
</dbReference>
<dbReference type="InterPro" id="IPR021184">
    <property type="entry name" value="TNF_CS"/>
</dbReference>
<reference evidence="8" key="2">
    <citation type="journal article" date="2014" name="Nat. Commun.">
        <title>The cavefish genome reveals candidate genes for eye loss.</title>
        <authorList>
            <person name="McGaugh S.E."/>
            <person name="Gross J.B."/>
            <person name="Aken B."/>
            <person name="Blin M."/>
            <person name="Borowsky R."/>
            <person name="Chalopin D."/>
            <person name="Hinaux H."/>
            <person name="Jeffery W.R."/>
            <person name="Keene A."/>
            <person name="Ma L."/>
            <person name="Minx P."/>
            <person name="Murphy D."/>
            <person name="O'Quin K.E."/>
            <person name="Retaux S."/>
            <person name="Rohner N."/>
            <person name="Searle S.M."/>
            <person name="Stahl B.A."/>
            <person name="Tabin C."/>
            <person name="Volff J.N."/>
            <person name="Yoshizawa M."/>
            <person name="Warren W.C."/>
        </authorList>
    </citation>
    <scope>NUCLEOTIDE SEQUENCE [LARGE SCALE GENOMIC DNA]</scope>
    <source>
        <strain evidence="8">female</strain>
    </source>
</reference>
<accession>W5L8N5</accession>
<dbReference type="GO" id="GO:0016020">
    <property type="term" value="C:membrane"/>
    <property type="evidence" value="ECO:0007669"/>
    <property type="project" value="UniProtKB-SubCell"/>
</dbReference>
<evidence type="ECO:0000313" key="7">
    <source>
        <dbReference type="Ensembl" id="ENSAMXP00000016197.2"/>
    </source>
</evidence>
<reference evidence="7" key="3">
    <citation type="submission" date="2025-08" db="UniProtKB">
        <authorList>
            <consortium name="Ensembl"/>
        </authorList>
    </citation>
    <scope>IDENTIFICATION</scope>
</reference>
<dbReference type="Pfam" id="PF00229">
    <property type="entry name" value="TNF"/>
    <property type="match status" value="1"/>
</dbReference>
<evidence type="ECO:0000256" key="5">
    <source>
        <dbReference type="SAM" id="Phobius"/>
    </source>
</evidence>
<dbReference type="PROSITE" id="PS50049">
    <property type="entry name" value="THD_2"/>
    <property type="match status" value="1"/>
</dbReference>
<evidence type="ECO:0000313" key="8">
    <source>
        <dbReference type="Proteomes" id="UP000018467"/>
    </source>
</evidence>
<dbReference type="InterPro" id="IPR008983">
    <property type="entry name" value="Tumour_necrosis_fac-like_dom"/>
</dbReference>
<dbReference type="PANTHER" id="PTHR11471">
    <property type="entry name" value="TUMOR NECROSIS FACTOR FAMILY MEMBER"/>
    <property type="match status" value="1"/>
</dbReference>
<protein>
    <submittedName>
        <fullName evidence="7">Tumor necrosis factor ligand superfamily member 14-like</fullName>
    </submittedName>
</protein>
<dbReference type="GO" id="GO:0005615">
    <property type="term" value="C:extracellular space"/>
    <property type="evidence" value="ECO:0007669"/>
    <property type="project" value="UniProtKB-KW"/>
</dbReference>
<sequence length="279" mass="31990">MEGGPAGCPQVFVVDSQAPVTLMPSVVKRDFRKKKQYLLYLLVGLALLGVIIEAGFIYHLYKPPVAAQIPSPEKMIVSPIYSLSFFIYCVYSRRYVYIHQLIRIYQHIRIFHFQGHMKSPESNEIHPVQDKKLDYNKPAAFVQGGLRKNVDENGVMQWQTEGLGSFLHQVGYEDGRLLIQTEGFYYIHSKVYFSDSCSTFRHQVMWKTTRYREDTKLMQALRYSCVEGEPSGEKSADVGNSFLGGVFRLYKSDSVYVKVNESSLVRAGVQDNFFGIFMI</sequence>
<keyword evidence="5" id="KW-1133">Transmembrane helix</keyword>
<evidence type="ECO:0000256" key="1">
    <source>
        <dbReference type="ARBA" id="ARBA00004370"/>
    </source>
</evidence>
<evidence type="ECO:0000256" key="4">
    <source>
        <dbReference type="ARBA" id="ARBA00023136"/>
    </source>
</evidence>
<feature type="transmembrane region" description="Helical" evidence="5">
    <location>
        <begin position="76"/>
        <end position="96"/>
    </location>
</feature>
<keyword evidence="5" id="KW-0812">Transmembrane</keyword>
<dbReference type="HOGENOM" id="CLU_070352_5_0_1"/>
<dbReference type="GO" id="GO:0005164">
    <property type="term" value="F:tumor necrosis factor receptor binding"/>
    <property type="evidence" value="ECO:0007669"/>
    <property type="project" value="InterPro"/>
</dbReference>
<feature type="transmembrane region" description="Helical" evidence="5">
    <location>
        <begin position="37"/>
        <end position="61"/>
    </location>
</feature>
<dbReference type="AlphaFoldDB" id="W5L8N5"/>
<keyword evidence="8" id="KW-1185">Reference proteome</keyword>
<evidence type="ECO:0000259" key="6">
    <source>
        <dbReference type="PROSITE" id="PS50049"/>
    </source>
</evidence>
<dbReference type="SMART" id="SM00207">
    <property type="entry name" value="TNF"/>
    <property type="match status" value="1"/>
</dbReference>
<dbReference type="STRING" id="7994.ENSAMXP00000016197"/>
<keyword evidence="3" id="KW-0202">Cytokine</keyword>
<reference evidence="8" key="1">
    <citation type="submission" date="2013-03" db="EMBL/GenBank/DDBJ databases">
        <authorList>
            <person name="Jeffery W."/>
            <person name="Warren W."/>
            <person name="Wilson R.K."/>
        </authorList>
    </citation>
    <scope>NUCLEOTIDE SEQUENCE</scope>
    <source>
        <strain evidence="8">female</strain>
    </source>
</reference>
<evidence type="ECO:0000256" key="2">
    <source>
        <dbReference type="ARBA" id="ARBA00008670"/>
    </source>
</evidence>